<dbReference type="Proteomes" id="UP001152607">
    <property type="component" value="Unassembled WGS sequence"/>
</dbReference>
<evidence type="ECO:0000313" key="1">
    <source>
        <dbReference type="EMBL" id="CAI6271539.1"/>
    </source>
</evidence>
<organism evidence="1 2">
    <name type="scientific">Periconia digitata</name>
    <dbReference type="NCBI Taxonomy" id="1303443"/>
    <lineage>
        <taxon>Eukaryota</taxon>
        <taxon>Fungi</taxon>
        <taxon>Dikarya</taxon>
        <taxon>Ascomycota</taxon>
        <taxon>Pezizomycotina</taxon>
        <taxon>Dothideomycetes</taxon>
        <taxon>Pleosporomycetidae</taxon>
        <taxon>Pleosporales</taxon>
        <taxon>Massarineae</taxon>
        <taxon>Periconiaceae</taxon>
        <taxon>Periconia</taxon>
    </lineage>
</organism>
<name>A0A9W4U6S6_9PLEO</name>
<dbReference type="AlphaFoldDB" id="A0A9W4U6S6"/>
<keyword evidence="2" id="KW-1185">Reference proteome</keyword>
<gene>
    <name evidence="1" type="ORF">PDIGIT_LOCUS1744</name>
</gene>
<comment type="caution">
    <text evidence="1">The sequence shown here is derived from an EMBL/GenBank/DDBJ whole genome shotgun (WGS) entry which is preliminary data.</text>
</comment>
<dbReference type="EMBL" id="CAOQHR010000001">
    <property type="protein sequence ID" value="CAI6271539.1"/>
    <property type="molecule type" value="Genomic_DNA"/>
</dbReference>
<sequence>MADFCPRQLALLEPDGSVPAVKIFKSPHLAMSVVAKCRMIALFLQVNGYVWGVGLCRVEEGWVHELHVCLGYLPVTCRLAQIPHSPKMSGPSNLHIAAGSRNLISAHGSLLPCMYVCVPQGDHYSGS</sequence>
<reference evidence="1" key="1">
    <citation type="submission" date="2023-01" db="EMBL/GenBank/DDBJ databases">
        <authorList>
            <person name="Van Ghelder C."/>
            <person name="Rancurel C."/>
        </authorList>
    </citation>
    <scope>NUCLEOTIDE SEQUENCE</scope>
    <source>
        <strain evidence="1">CNCM I-4278</strain>
    </source>
</reference>
<protein>
    <submittedName>
        <fullName evidence="1">Uncharacterized protein</fullName>
    </submittedName>
</protein>
<accession>A0A9W4U6S6</accession>
<proteinExistence type="predicted"/>
<evidence type="ECO:0000313" key="2">
    <source>
        <dbReference type="Proteomes" id="UP001152607"/>
    </source>
</evidence>